<dbReference type="Pfam" id="PF06368">
    <property type="entry name" value="Met_asp_mut_E"/>
    <property type="match status" value="1"/>
</dbReference>
<dbReference type="GO" id="GO:0031419">
    <property type="term" value="F:cobalamin binding"/>
    <property type="evidence" value="ECO:0007669"/>
    <property type="project" value="UniProtKB-KW"/>
</dbReference>
<evidence type="ECO:0000256" key="3">
    <source>
        <dbReference type="ARBA" id="ARBA00023285"/>
    </source>
</evidence>
<accession>A0A1H1VLF4</accession>
<dbReference type="STRING" id="1148509.SAMN05216222_2454"/>
<dbReference type="Gene3D" id="3.20.20.240">
    <property type="entry name" value="Methylmalonyl-CoA mutase"/>
    <property type="match status" value="1"/>
</dbReference>
<dbReference type="EMBL" id="LT629762">
    <property type="protein sequence ID" value="SDS85744.1"/>
    <property type="molecule type" value="Genomic_DNA"/>
</dbReference>
<evidence type="ECO:0000256" key="2">
    <source>
        <dbReference type="ARBA" id="ARBA00023235"/>
    </source>
</evidence>
<name>A0A1H1VLF4_9PSED</name>
<protein>
    <submittedName>
        <fullName evidence="4">Glutamate mutase subunit E</fullName>
    </submittedName>
</protein>
<dbReference type="AlphaFoldDB" id="A0A1H1VLF4"/>
<gene>
    <name evidence="4" type="ORF">SAMN05216222_2454</name>
</gene>
<dbReference type="PIRSF" id="PIRSF001495">
    <property type="entry name" value="Met_asp_mut_epsi"/>
    <property type="match status" value="1"/>
</dbReference>
<reference evidence="4 5" key="1">
    <citation type="submission" date="2016-10" db="EMBL/GenBank/DDBJ databases">
        <authorList>
            <person name="de Groot N.N."/>
        </authorList>
    </citation>
    <scope>NUCLEOTIDE SEQUENCE [LARGE SCALE GENOMIC DNA]</scope>
    <source>
        <strain evidence="4 5">LMG 26867</strain>
    </source>
</reference>
<dbReference type="GO" id="GO:0019670">
    <property type="term" value="P:anaerobic L-glutamate catabolic process"/>
    <property type="evidence" value="ECO:0007669"/>
    <property type="project" value="InterPro"/>
</dbReference>
<proteinExistence type="predicted"/>
<evidence type="ECO:0000256" key="1">
    <source>
        <dbReference type="ARBA" id="ARBA00022628"/>
    </source>
</evidence>
<keyword evidence="1" id="KW-0846">Cobalamin</keyword>
<dbReference type="RefSeq" id="WP_092275229.1">
    <property type="nucleotide sequence ID" value="NZ_LT629762.1"/>
</dbReference>
<keyword evidence="2" id="KW-0413">Isomerase</keyword>
<dbReference type="SUPFAM" id="SSF51703">
    <property type="entry name" value="Cobalamin (vitamin B12)-dependent enzymes"/>
    <property type="match status" value="1"/>
</dbReference>
<dbReference type="GO" id="GO:0050097">
    <property type="term" value="F:methylaspartate mutase activity"/>
    <property type="evidence" value="ECO:0007669"/>
    <property type="project" value="InterPro"/>
</dbReference>
<dbReference type="InterPro" id="IPR016176">
    <property type="entry name" value="Cbl-dep_enz_cat"/>
</dbReference>
<dbReference type="InterPro" id="IPR006396">
    <property type="entry name" value="Glu_mut_E"/>
</dbReference>
<evidence type="ECO:0000313" key="4">
    <source>
        <dbReference type="EMBL" id="SDS85744.1"/>
    </source>
</evidence>
<dbReference type="Proteomes" id="UP000198481">
    <property type="component" value="Chromosome I"/>
</dbReference>
<keyword evidence="3" id="KW-0170">Cobalt</keyword>
<evidence type="ECO:0000313" key="5">
    <source>
        <dbReference type="Proteomes" id="UP000198481"/>
    </source>
</evidence>
<organism evidence="4 5">
    <name type="scientific">Pseudomonas prosekii</name>
    <dbReference type="NCBI Taxonomy" id="1148509"/>
    <lineage>
        <taxon>Bacteria</taxon>
        <taxon>Pseudomonadati</taxon>
        <taxon>Pseudomonadota</taxon>
        <taxon>Gammaproteobacteria</taxon>
        <taxon>Pseudomonadales</taxon>
        <taxon>Pseudomonadaceae</taxon>
        <taxon>Pseudomonas</taxon>
    </lineage>
</organism>
<sequence length="419" mass="45410">MSAFQGGHFQQFIERARARDELVVQPRMGFGALTQMRAGLERVAALPCAAIGTITLDSYTRVGDYQSALQCLNSSSPMNGFPIISHPIEAVRGMLDGVYGAQFPIQIRHGTAKPRNVFQRLAALGLDATEGGPVSYCMPYSRLPLAEAVSAWAQSCQVLAAATEHPHIESFGGCLLGQLCPPSMLIAMTLLEALFFRQHGVRGVSLSYAQGTSMAQDFGALQALRELAGEYLAGAHWHVVVYSYMGVFPTTAHGARRLICDSARLTRAAGCERLIVKTVAESRQIPSVDDNLDALRMTADVAAGELTPIDPASAMYYEEIVFEARRLIETVLNLHADIGVALIQAFARGLLDIPYCLHPDNPGRATTRIDEKGALRWGNIGGLPLPRASGWSANGPGISSSELFQMLHYTVNRYDQPLH</sequence>